<dbReference type="GO" id="GO:0003723">
    <property type="term" value="F:RNA binding"/>
    <property type="evidence" value="ECO:0007669"/>
    <property type="project" value="TreeGrafter"/>
</dbReference>
<dbReference type="PANTHER" id="PTHR28256">
    <property type="entry name" value="RIBONUCLEASES P/MRP PROTEIN SUBUNIT POP7"/>
    <property type="match status" value="1"/>
</dbReference>
<dbReference type="Pfam" id="PF12328">
    <property type="entry name" value="Rpp20"/>
    <property type="match status" value="1"/>
</dbReference>
<dbReference type="OrthoDB" id="5416589at2759"/>
<dbReference type="GO" id="GO:0000171">
    <property type="term" value="F:ribonuclease MRP activity"/>
    <property type="evidence" value="ECO:0007669"/>
    <property type="project" value="TreeGrafter"/>
</dbReference>
<feature type="compositionally biased region" description="Basic residues" evidence="4">
    <location>
        <begin position="12"/>
        <end position="32"/>
    </location>
</feature>
<feature type="compositionally biased region" description="Basic and acidic residues" evidence="4">
    <location>
        <begin position="1"/>
        <end position="11"/>
    </location>
</feature>
<dbReference type="EMBL" id="MU003770">
    <property type="protein sequence ID" value="KAF2724854.1"/>
    <property type="molecule type" value="Genomic_DNA"/>
</dbReference>
<proteinExistence type="predicted"/>
<evidence type="ECO:0000313" key="5">
    <source>
        <dbReference type="EMBL" id="KAF2724854.1"/>
    </source>
</evidence>
<dbReference type="GO" id="GO:0000172">
    <property type="term" value="C:ribonuclease MRP complex"/>
    <property type="evidence" value="ECO:0007669"/>
    <property type="project" value="InterPro"/>
</dbReference>
<comment type="caution">
    <text evidence="5">The sequence shown here is derived from an EMBL/GenBank/DDBJ whole genome shotgun (WGS) entry which is preliminary data.</text>
</comment>
<feature type="region of interest" description="Disordered" evidence="4">
    <location>
        <begin position="112"/>
        <end position="138"/>
    </location>
</feature>
<keyword evidence="6" id="KW-1185">Reference proteome</keyword>
<evidence type="ECO:0000256" key="1">
    <source>
        <dbReference type="ARBA" id="ARBA00004123"/>
    </source>
</evidence>
<accession>A0A9P4QEB6</accession>
<dbReference type="GO" id="GO:0005655">
    <property type="term" value="C:nucleolar ribonuclease P complex"/>
    <property type="evidence" value="ECO:0007669"/>
    <property type="project" value="InterPro"/>
</dbReference>
<dbReference type="GO" id="GO:0001682">
    <property type="term" value="P:tRNA 5'-leader removal"/>
    <property type="evidence" value="ECO:0007669"/>
    <property type="project" value="InterPro"/>
</dbReference>
<comment type="subcellular location">
    <subcellularLocation>
        <location evidence="1">Nucleus</location>
    </subcellularLocation>
</comment>
<feature type="region of interest" description="Disordered" evidence="4">
    <location>
        <begin position="1"/>
        <end position="45"/>
    </location>
</feature>
<sequence length="258" mass="28403">MAGTKRSDLPRQNKHKKLRPLPKNAKVSKRPLIRPPIPSPYASASTQKVVYVSQKTPFMSAVKRVQKLLRLSEKRLIQSATTLQRQGGHGFRGKKGGSAEADEITEIARLAEKQKAAGRTKKGKGRSGDQDEGNGNEQVYLKGSGKAIQKAMMLGLWFQQRTSEYTVQLRTCTTGTVDTIEIDENDNTRATDRNQLPEDADGDEVMQDAQADHANHSKAATDGDIIKKEEASVIQLQPGLPATRIRHLSVLEVAVSLR</sequence>
<evidence type="ECO:0000256" key="3">
    <source>
        <dbReference type="ARBA" id="ARBA00023242"/>
    </source>
</evidence>
<dbReference type="AlphaFoldDB" id="A0A9P4QEB6"/>
<dbReference type="InterPro" id="IPR020241">
    <property type="entry name" value="RNase_P/MRP_Pop7_fungi"/>
</dbReference>
<organism evidence="5 6">
    <name type="scientific">Polychaeton citri CBS 116435</name>
    <dbReference type="NCBI Taxonomy" id="1314669"/>
    <lineage>
        <taxon>Eukaryota</taxon>
        <taxon>Fungi</taxon>
        <taxon>Dikarya</taxon>
        <taxon>Ascomycota</taxon>
        <taxon>Pezizomycotina</taxon>
        <taxon>Dothideomycetes</taxon>
        <taxon>Dothideomycetidae</taxon>
        <taxon>Capnodiales</taxon>
        <taxon>Capnodiaceae</taxon>
        <taxon>Polychaeton</taxon>
    </lineage>
</organism>
<name>A0A9P4QEB6_9PEZI</name>
<dbReference type="Gene3D" id="3.30.110.20">
    <property type="entry name" value="Alba-like domain"/>
    <property type="match status" value="1"/>
</dbReference>
<dbReference type="InterPro" id="IPR036882">
    <property type="entry name" value="Alba-like_dom_sf"/>
</dbReference>
<evidence type="ECO:0000256" key="4">
    <source>
        <dbReference type="SAM" id="MobiDB-lite"/>
    </source>
</evidence>
<dbReference type="GO" id="GO:0034965">
    <property type="term" value="P:intronic box C/D snoRNA processing"/>
    <property type="evidence" value="ECO:0007669"/>
    <property type="project" value="TreeGrafter"/>
</dbReference>
<gene>
    <name evidence="5" type="ORF">K431DRAFT_300719</name>
</gene>
<dbReference type="Proteomes" id="UP000799441">
    <property type="component" value="Unassembled WGS sequence"/>
</dbReference>
<evidence type="ECO:0000256" key="2">
    <source>
        <dbReference type="ARBA" id="ARBA00022694"/>
    </source>
</evidence>
<protein>
    <submittedName>
        <fullName evidence="5">Uncharacterized protein</fullName>
    </submittedName>
</protein>
<feature type="compositionally biased region" description="Basic residues" evidence="4">
    <location>
        <begin position="116"/>
        <end position="125"/>
    </location>
</feature>
<evidence type="ECO:0000313" key="6">
    <source>
        <dbReference type="Proteomes" id="UP000799441"/>
    </source>
</evidence>
<dbReference type="GO" id="GO:0004526">
    <property type="term" value="F:ribonuclease P activity"/>
    <property type="evidence" value="ECO:0007669"/>
    <property type="project" value="TreeGrafter"/>
</dbReference>
<keyword evidence="2" id="KW-0819">tRNA processing</keyword>
<keyword evidence="3" id="KW-0539">Nucleus</keyword>
<reference evidence="5" key="1">
    <citation type="journal article" date="2020" name="Stud. Mycol.">
        <title>101 Dothideomycetes genomes: a test case for predicting lifestyles and emergence of pathogens.</title>
        <authorList>
            <person name="Haridas S."/>
            <person name="Albert R."/>
            <person name="Binder M."/>
            <person name="Bloem J."/>
            <person name="Labutti K."/>
            <person name="Salamov A."/>
            <person name="Andreopoulos B."/>
            <person name="Baker S."/>
            <person name="Barry K."/>
            <person name="Bills G."/>
            <person name="Bluhm B."/>
            <person name="Cannon C."/>
            <person name="Castanera R."/>
            <person name="Culley D."/>
            <person name="Daum C."/>
            <person name="Ezra D."/>
            <person name="Gonzalez J."/>
            <person name="Henrissat B."/>
            <person name="Kuo A."/>
            <person name="Liang C."/>
            <person name="Lipzen A."/>
            <person name="Lutzoni F."/>
            <person name="Magnuson J."/>
            <person name="Mondo S."/>
            <person name="Nolan M."/>
            <person name="Ohm R."/>
            <person name="Pangilinan J."/>
            <person name="Park H.-J."/>
            <person name="Ramirez L."/>
            <person name="Alfaro M."/>
            <person name="Sun H."/>
            <person name="Tritt A."/>
            <person name="Yoshinaga Y."/>
            <person name="Zwiers L.-H."/>
            <person name="Turgeon B."/>
            <person name="Goodwin S."/>
            <person name="Spatafora J."/>
            <person name="Crous P."/>
            <person name="Grigoriev I."/>
        </authorList>
    </citation>
    <scope>NUCLEOTIDE SEQUENCE</scope>
    <source>
        <strain evidence="5">CBS 116435</strain>
    </source>
</reference>
<dbReference type="GO" id="GO:0000294">
    <property type="term" value="P:nuclear-transcribed mRNA catabolic process, RNase MRP-dependent"/>
    <property type="evidence" value="ECO:0007669"/>
    <property type="project" value="TreeGrafter"/>
</dbReference>
<dbReference type="InterPro" id="IPR014612">
    <property type="entry name" value="Pop7/Rpp20"/>
</dbReference>
<dbReference type="GO" id="GO:0006364">
    <property type="term" value="P:rRNA processing"/>
    <property type="evidence" value="ECO:0007669"/>
    <property type="project" value="TreeGrafter"/>
</dbReference>
<dbReference type="PANTHER" id="PTHR28256:SF1">
    <property type="entry name" value="RIBONUCLEASES P_MRP PROTEIN SUBUNIT POP7"/>
    <property type="match status" value="1"/>
</dbReference>